<dbReference type="RefSeq" id="WP_106252974.1">
    <property type="nucleotide sequence ID" value="NZ_PVNG01000041.1"/>
</dbReference>
<evidence type="ECO:0000256" key="1">
    <source>
        <dbReference type="SAM" id="MobiDB-lite"/>
    </source>
</evidence>
<dbReference type="InterPro" id="IPR007035">
    <property type="entry name" value="Peptidase_M55"/>
</dbReference>
<evidence type="ECO:0000313" key="2">
    <source>
        <dbReference type="EMBL" id="PRX48084.1"/>
    </source>
</evidence>
<name>A0A2T0LVW8_9ACTN</name>
<protein>
    <submittedName>
        <fullName evidence="2">D-aminopeptidase-like protein</fullName>
    </submittedName>
</protein>
<dbReference type="SUPFAM" id="SSF63992">
    <property type="entry name" value="Dipeptide transport protein"/>
    <property type="match status" value="1"/>
</dbReference>
<dbReference type="Gene3D" id="3.30.1360.130">
    <property type="entry name" value="Dipeptide transport protein"/>
    <property type="match status" value="1"/>
</dbReference>
<keyword evidence="2" id="KW-0645">Protease</keyword>
<dbReference type="InterPro" id="IPR036177">
    <property type="entry name" value="Peptidase_M55_sf"/>
</dbReference>
<keyword evidence="3" id="KW-1185">Reference proteome</keyword>
<sequence length="103" mass="11022">MATTTVMSQKAQYAARAQGRWPKPSARSGSAGQAIRRWDQHRPVTVPSPLGTGVDLHQPHAADLAALIPGITRTGHTVAFTAENMTAAYRLLQLFAPLTHIGP</sequence>
<reference evidence="2 3" key="1">
    <citation type="submission" date="2018-03" db="EMBL/GenBank/DDBJ databases">
        <title>Genomic Encyclopedia of Type Strains, Phase III (KMG-III): the genomes of soil and plant-associated and newly described type strains.</title>
        <authorList>
            <person name="Whitman W."/>
        </authorList>
    </citation>
    <scope>NUCLEOTIDE SEQUENCE [LARGE SCALE GENOMIC DNA]</scope>
    <source>
        <strain evidence="2 3">CGMCC 4.7104</strain>
    </source>
</reference>
<accession>A0A2T0LVW8</accession>
<dbReference type="Pfam" id="PF04951">
    <property type="entry name" value="Peptidase_M55"/>
    <property type="match status" value="1"/>
</dbReference>
<dbReference type="AlphaFoldDB" id="A0A2T0LVW8"/>
<proteinExistence type="predicted"/>
<dbReference type="OrthoDB" id="9785420at2"/>
<comment type="caution">
    <text evidence="2">The sequence shown here is derived from an EMBL/GenBank/DDBJ whole genome shotgun (WGS) entry which is preliminary data.</text>
</comment>
<gene>
    <name evidence="2" type="ORF">B0I32_14140</name>
</gene>
<dbReference type="Proteomes" id="UP000238312">
    <property type="component" value="Unassembled WGS sequence"/>
</dbReference>
<organism evidence="2 3">
    <name type="scientific">Nonomuraea fuscirosea</name>
    <dbReference type="NCBI Taxonomy" id="1291556"/>
    <lineage>
        <taxon>Bacteria</taxon>
        <taxon>Bacillati</taxon>
        <taxon>Actinomycetota</taxon>
        <taxon>Actinomycetes</taxon>
        <taxon>Streptosporangiales</taxon>
        <taxon>Streptosporangiaceae</taxon>
        <taxon>Nonomuraea</taxon>
    </lineage>
</organism>
<keyword evidence="2" id="KW-0031">Aminopeptidase</keyword>
<feature type="region of interest" description="Disordered" evidence="1">
    <location>
        <begin position="1"/>
        <end position="35"/>
    </location>
</feature>
<dbReference type="GO" id="GO:0004177">
    <property type="term" value="F:aminopeptidase activity"/>
    <property type="evidence" value="ECO:0007669"/>
    <property type="project" value="UniProtKB-KW"/>
</dbReference>
<feature type="compositionally biased region" description="Polar residues" evidence="1">
    <location>
        <begin position="1"/>
        <end position="11"/>
    </location>
</feature>
<evidence type="ECO:0000313" key="3">
    <source>
        <dbReference type="Proteomes" id="UP000238312"/>
    </source>
</evidence>
<dbReference type="EMBL" id="PVNG01000041">
    <property type="protein sequence ID" value="PRX48084.1"/>
    <property type="molecule type" value="Genomic_DNA"/>
</dbReference>
<keyword evidence="2" id="KW-0378">Hydrolase</keyword>